<dbReference type="HOGENOM" id="CLU_062244_1_0_1"/>
<dbReference type="GO" id="GO:0003779">
    <property type="term" value="F:actin binding"/>
    <property type="evidence" value="ECO:0007669"/>
    <property type="project" value="InterPro"/>
</dbReference>
<accession>G3VBW6</accession>
<dbReference type="InterPro" id="IPR026111">
    <property type="entry name" value="Abra"/>
</dbReference>
<dbReference type="InterPro" id="IPR038095">
    <property type="entry name" value="Costars_sf"/>
</dbReference>
<organism evidence="3 4">
    <name type="scientific">Sarcophilus harrisii</name>
    <name type="common">Tasmanian devil</name>
    <name type="synonym">Sarcophilus laniarius</name>
    <dbReference type="NCBI Taxonomy" id="9305"/>
    <lineage>
        <taxon>Eukaryota</taxon>
        <taxon>Metazoa</taxon>
        <taxon>Chordata</taxon>
        <taxon>Craniata</taxon>
        <taxon>Vertebrata</taxon>
        <taxon>Euteleostomi</taxon>
        <taxon>Mammalia</taxon>
        <taxon>Metatheria</taxon>
        <taxon>Dasyuromorphia</taxon>
        <taxon>Dasyuridae</taxon>
        <taxon>Sarcophilus</taxon>
    </lineage>
</organism>
<feature type="region of interest" description="Disordered" evidence="1">
    <location>
        <begin position="41"/>
        <end position="75"/>
    </location>
</feature>
<dbReference type="PANTHER" id="PTHR22739:SF22">
    <property type="entry name" value="COSTARS DOMAIN-CONTAINING PROTEIN"/>
    <property type="match status" value="1"/>
</dbReference>
<name>G3VBW6_SARHA</name>
<dbReference type="STRING" id="9305.ENSSHAP00000000670"/>
<keyword evidence="4" id="KW-1185">Reference proteome</keyword>
<feature type="domain" description="Costars" evidence="2">
    <location>
        <begin position="76"/>
        <end position="155"/>
    </location>
</feature>
<feature type="region of interest" description="Disordered" evidence="1">
    <location>
        <begin position="1"/>
        <end position="20"/>
    </location>
</feature>
<dbReference type="PANTHER" id="PTHR22739">
    <property type="entry name" value="STRIATED MUSCLE ACTIVATOR OF RHO-DEPENDENT SIGNALING-RELATED"/>
    <property type="match status" value="1"/>
</dbReference>
<dbReference type="InterPro" id="IPR027817">
    <property type="entry name" value="Costars_dom"/>
</dbReference>
<dbReference type="SMART" id="SM01283">
    <property type="entry name" value="Costars"/>
    <property type="match status" value="1"/>
</dbReference>
<proteinExistence type="predicted"/>
<protein>
    <recommendedName>
        <fullName evidence="2">Costars domain-containing protein</fullName>
    </recommendedName>
</protein>
<dbReference type="GO" id="GO:0045944">
    <property type="term" value="P:positive regulation of transcription by RNA polymerase II"/>
    <property type="evidence" value="ECO:0007669"/>
    <property type="project" value="TreeGrafter"/>
</dbReference>
<reference evidence="3" key="3">
    <citation type="submission" date="2025-09" db="UniProtKB">
        <authorList>
            <consortium name="Ensembl"/>
        </authorList>
    </citation>
    <scope>IDENTIFICATION</scope>
</reference>
<evidence type="ECO:0000313" key="4">
    <source>
        <dbReference type="Proteomes" id="UP000007648"/>
    </source>
</evidence>
<sequence>MEKNKEHGGHSATTSPNAVDDLRKNWQGWIKNHIDYQKSNPFSHDAPAIVVNKGDPTYGRPPKGSKTEQRGKDAHVHVEKELEELCWILRNNGEKGADGNSRMTFKQLFERYATISNKVVGLLLRARKHGMVHFEGEMLWQGQDDDGFAVSNMLLWYHKIMVWSPRSNVLEANQVF</sequence>
<dbReference type="InParanoid" id="G3VBW6"/>
<dbReference type="Proteomes" id="UP000007648">
    <property type="component" value="Unassembled WGS sequence"/>
</dbReference>
<evidence type="ECO:0000256" key="1">
    <source>
        <dbReference type="SAM" id="MobiDB-lite"/>
    </source>
</evidence>
<reference evidence="3" key="2">
    <citation type="submission" date="2025-08" db="UniProtKB">
        <authorList>
            <consortium name="Ensembl"/>
        </authorList>
    </citation>
    <scope>IDENTIFICATION</scope>
</reference>
<dbReference type="GO" id="GO:0030017">
    <property type="term" value="C:sarcomere"/>
    <property type="evidence" value="ECO:0007669"/>
    <property type="project" value="TreeGrafter"/>
</dbReference>
<dbReference type="GeneTree" id="ENSGT00940000165475"/>
<dbReference type="eggNOG" id="KOG3376">
    <property type="taxonomic scope" value="Eukaryota"/>
</dbReference>
<feature type="compositionally biased region" description="Basic and acidic residues" evidence="1">
    <location>
        <begin position="65"/>
        <end position="75"/>
    </location>
</feature>
<dbReference type="Ensembl" id="ENSSHAT00000000680.2">
    <property type="protein sequence ID" value="ENSSHAP00000000670.2"/>
    <property type="gene ID" value="ENSSHAG00000025391.1"/>
</dbReference>
<reference evidence="3 4" key="1">
    <citation type="journal article" date="2011" name="Proc. Natl. Acad. Sci. U.S.A.">
        <title>Genetic diversity and population structure of the endangered marsupial Sarcophilus harrisii (Tasmanian devil).</title>
        <authorList>
            <person name="Miller W."/>
            <person name="Hayes V.M."/>
            <person name="Ratan A."/>
            <person name="Petersen D.C."/>
            <person name="Wittekindt N.E."/>
            <person name="Miller J."/>
            <person name="Walenz B."/>
            <person name="Knight J."/>
            <person name="Qi J."/>
            <person name="Zhao F."/>
            <person name="Wang Q."/>
            <person name="Bedoya-Reina O.C."/>
            <person name="Katiyar N."/>
            <person name="Tomsho L.P."/>
            <person name="Kasson L.M."/>
            <person name="Hardie R.A."/>
            <person name="Woodbridge P."/>
            <person name="Tindall E.A."/>
            <person name="Bertelsen M.F."/>
            <person name="Dixon D."/>
            <person name="Pyecroft S."/>
            <person name="Helgen K.M."/>
            <person name="Lesk A.M."/>
            <person name="Pringle T.H."/>
            <person name="Patterson N."/>
            <person name="Zhang Y."/>
            <person name="Kreiss A."/>
            <person name="Woods G.M."/>
            <person name="Jones M.E."/>
            <person name="Schuster S.C."/>
        </authorList>
    </citation>
    <scope>NUCLEOTIDE SEQUENCE [LARGE SCALE GENOMIC DNA]</scope>
</reference>
<evidence type="ECO:0000313" key="3">
    <source>
        <dbReference type="Ensembl" id="ENSSHAP00000000670.2"/>
    </source>
</evidence>
<evidence type="ECO:0000259" key="2">
    <source>
        <dbReference type="SMART" id="SM01283"/>
    </source>
</evidence>
<dbReference type="Gene3D" id="1.10.10.1540">
    <property type="entry name" value="Costar domain"/>
    <property type="match status" value="1"/>
</dbReference>
<dbReference type="GO" id="GO:0035025">
    <property type="term" value="P:positive regulation of Rho protein signal transduction"/>
    <property type="evidence" value="ECO:0007669"/>
    <property type="project" value="InterPro"/>
</dbReference>
<dbReference type="AlphaFoldDB" id="G3VBW6"/>
<dbReference type="Pfam" id="PF14705">
    <property type="entry name" value="Costars"/>
    <property type="match status" value="1"/>
</dbReference>